<protein>
    <recommendedName>
        <fullName evidence="4">ATPase</fullName>
    </recommendedName>
</protein>
<evidence type="ECO:0000313" key="3">
    <source>
        <dbReference type="Proteomes" id="UP001629288"/>
    </source>
</evidence>
<accession>A0ABW9BWK8</accession>
<evidence type="ECO:0000313" key="2">
    <source>
        <dbReference type="EMBL" id="MFM0443102.1"/>
    </source>
</evidence>
<proteinExistence type="predicted"/>
<feature type="region of interest" description="Disordered" evidence="1">
    <location>
        <begin position="262"/>
        <end position="287"/>
    </location>
</feature>
<dbReference type="RefSeq" id="WP_408179281.1">
    <property type="nucleotide sequence ID" value="NZ_JAQQDH010000001.1"/>
</dbReference>
<organism evidence="2 3">
    <name type="scientific">Paraburkholderia strydomiana</name>
    <dbReference type="NCBI Taxonomy" id="1245417"/>
    <lineage>
        <taxon>Bacteria</taxon>
        <taxon>Pseudomonadati</taxon>
        <taxon>Pseudomonadota</taxon>
        <taxon>Betaproteobacteria</taxon>
        <taxon>Burkholderiales</taxon>
        <taxon>Burkholderiaceae</taxon>
        <taxon>Paraburkholderia</taxon>
    </lineage>
</organism>
<reference evidence="2 3" key="1">
    <citation type="journal article" date="2024" name="Chem. Sci.">
        <title>Discovery of megapolipeptins by genome mining of a Burkholderiales bacteria collection.</title>
        <authorList>
            <person name="Paulo B.S."/>
            <person name="Recchia M.J.J."/>
            <person name="Lee S."/>
            <person name="Fergusson C.H."/>
            <person name="Romanowski S.B."/>
            <person name="Hernandez A."/>
            <person name="Krull N."/>
            <person name="Liu D.Y."/>
            <person name="Cavanagh H."/>
            <person name="Bos A."/>
            <person name="Gray C.A."/>
            <person name="Murphy B.T."/>
            <person name="Linington R.G."/>
            <person name="Eustaquio A.S."/>
        </authorList>
    </citation>
    <scope>NUCLEOTIDE SEQUENCE [LARGE SCALE GENOMIC DNA]</scope>
    <source>
        <strain evidence="2 3">RL17-379-BIB-C</strain>
    </source>
</reference>
<dbReference type="EMBL" id="JAQQDH010000001">
    <property type="protein sequence ID" value="MFM0443102.1"/>
    <property type="molecule type" value="Genomic_DNA"/>
</dbReference>
<gene>
    <name evidence="2" type="ORF">PQR00_05845</name>
</gene>
<dbReference type="Proteomes" id="UP001629288">
    <property type="component" value="Unassembled WGS sequence"/>
</dbReference>
<evidence type="ECO:0008006" key="4">
    <source>
        <dbReference type="Google" id="ProtNLM"/>
    </source>
</evidence>
<keyword evidence="3" id="KW-1185">Reference proteome</keyword>
<name>A0ABW9BWK8_9BURK</name>
<feature type="compositionally biased region" description="Basic and acidic residues" evidence="1">
    <location>
        <begin position="265"/>
        <end position="281"/>
    </location>
</feature>
<feature type="region of interest" description="Disordered" evidence="1">
    <location>
        <begin position="1"/>
        <end position="23"/>
    </location>
</feature>
<evidence type="ECO:0000256" key="1">
    <source>
        <dbReference type="SAM" id="MobiDB-lite"/>
    </source>
</evidence>
<sequence length="753" mass="83490">MNAPSASHVPDGNGTTNTTPNSLVHVPHDPGPMLYFRPETGEFILVPAEDVGALQSECNLLHDRVDKFHKANQKLDVALKAYATDVQNHMSDPRAGEAYKAAVDDALKEREAAHKALKKELEPLSKLDSKDLTMVELIPIHIDGDGKKSVKFAKYKLHYVRSNKIKPGWHKFGPTAFEDMKGRKEEKETGAKSFIKKNAHGKYKIDVDKLKEGVLISRESSIKSQLYEKTKVSSEIAEMHVTGTLFAWAEEWNKDLTYSAGAEEPAERGEGGEGEKKETGKPKQTAFGNNVSIEAKAQLMRYLAGAGLDTEWQPQKGRVAIKASAQAEFAIAEGKVSGAFYYPDIAGWMWSLDGDDGKPYPLGAVRFKCELGLSGMVGASMVAQLGVVVDYRDEKRKDLGLYGAAVDNPATKQREIKVGGKPVDPSANVDLDVFAGARADLSLEGALEWMEPAKQGPSGKYKPFAKVGDTVTAMAGAGLTCMLDVSYAAGRFRIKAKAGLCLGVGAKGDIEVSVDALRIAEFFKWFFYQLYHANFKRLKFVDEVAFDAFTHIQVMVIQGYQDLADTVGQEVLEINQTFSALIAEYEKEEARVELMNRVLNNPWMLQYATPEAKGMMIYQLTRHWYATDGVDMANHTYGRWYGRRKDAVKQILRWSHTRHDLDNVVQHIDPQGDRGDIVRRRADLRRFLAMSLTGAPATDAKEIDDYYKSLTAMLKVNPTPGYAVVQVESHDYAFQAAVGAHPFYKNMPDVRVA</sequence>
<comment type="caution">
    <text evidence="2">The sequence shown here is derived from an EMBL/GenBank/DDBJ whole genome shotgun (WGS) entry which is preliminary data.</text>
</comment>